<dbReference type="KEGG" id="mtar:DF168_00424"/>
<evidence type="ECO:0000313" key="2">
    <source>
        <dbReference type="Proteomes" id="UP000247465"/>
    </source>
</evidence>
<dbReference type="Pfam" id="PF07027">
    <property type="entry name" value="DUF1318"/>
    <property type="match status" value="1"/>
</dbReference>
<protein>
    <recommendedName>
        <fullName evidence="3">DUF1318 domain-containing protein</fullName>
    </recommendedName>
</protein>
<name>A0A2Z4ABC6_9BACT</name>
<dbReference type="Proteomes" id="UP000247465">
    <property type="component" value="Chromosome"/>
</dbReference>
<dbReference type="EMBL" id="CP029803">
    <property type="protein sequence ID" value="AWT59243.1"/>
    <property type="molecule type" value="Genomic_DNA"/>
</dbReference>
<organism evidence="1 2">
    <name type="scientific">Candidatus Moanibacter tarae</name>
    <dbReference type="NCBI Taxonomy" id="2200854"/>
    <lineage>
        <taxon>Bacteria</taxon>
        <taxon>Pseudomonadati</taxon>
        <taxon>Verrucomicrobiota</taxon>
        <taxon>Opitutia</taxon>
        <taxon>Puniceicoccales</taxon>
        <taxon>Puniceicoccales incertae sedis</taxon>
        <taxon>Candidatus Moanibacter</taxon>
    </lineage>
</organism>
<gene>
    <name evidence="1" type="ORF">DF168_00424</name>
</gene>
<accession>A0A2Z4ABC6</accession>
<sequence>MNGIVRIGILGALFSLFAVSLSGNEGDAIMRRMRDRSMKVEELKLTGLVGEDNRGYLQVRSPLSNVQQGVIENENVDRRKIYFIIGIKSDLKVDQVGSHRASQIAVRSVDGIWLQRQDGTWYQKGIQEPIVSEIKGRKKRRSKLKE</sequence>
<proteinExistence type="predicted"/>
<dbReference type="InterPro" id="IPR008309">
    <property type="entry name" value="YdbL"/>
</dbReference>
<evidence type="ECO:0000313" key="1">
    <source>
        <dbReference type="EMBL" id="AWT59243.1"/>
    </source>
</evidence>
<dbReference type="AlphaFoldDB" id="A0A2Z4ABC6"/>
<reference evidence="1 2" key="1">
    <citation type="submission" date="2018-06" db="EMBL/GenBank/DDBJ databases">
        <title>Draft Genome Sequence of a Novel Marine Bacterium Related to the Verrucomicrobia.</title>
        <authorList>
            <person name="Vosseberg J."/>
            <person name="Martijn J."/>
            <person name="Ettema T.J.G."/>
        </authorList>
    </citation>
    <scope>NUCLEOTIDE SEQUENCE [LARGE SCALE GENOMIC DNA]</scope>
    <source>
        <strain evidence="1">TARA_B100001123</strain>
    </source>
</reference>
<evidence type="ECO:0008006" key="3">
    <source>
        <dbReference type="Google" id="ProtNLM"/>
    </source>
</evidence>